<evidence type="ECO:0000313" key="2">
    <source>
        <dbReference type="EMBL" id="PHU37871.1"/>
    </source>
</evidence>
<evidence type="ECO:0000256" key="1">
    <source>
        <dbReference type="SAM" id="SignalP"/>
    </source>
</evidence>
<keyword evidence="3" id="KW-1185">Reference proteome</keyword>
<accession>A0A2G3E3U6</accession>
<evidence type="ECO:0000313" key="3">
    <source>
        <dbReference type="Proteomes" id="UP000224563"/>
    </source>
</evidence>
<comment type="caution">
    <text evidence="2">The sequence shown here is derived from an EMBL/GenBank/DDBJ whole genome shotgun (WGS) entry which is preliminary data.</text>
</comment>
<dbReference type="PROSITE" id="PS51257">
    <property type="entry name" value="PROKAR_LIPOPROTEIN"/>
    <property type="match status" value="1"/>
</dbReference>
<organism evidence="2 3">
    <name type="scientific">Agathobacter ruminis</name>
    <dbReference type="NCBI Taxonomy" id="1712665"/>
    <lineage>
        <taxon>Bacteria</taxon>
        <taxon>Bacillati</taxon>
        <taxon>Bacillota</taxon>
        <taxon>Clostridia</taxon>
        <taxon>Lachnospirales</taxon>
        <taxon>Lachnospiraceae</taxon>
        <taxon>Agathobacter</taxon>
    </lineage>
</organism>
<reference evidence="2 3" key="1">
    <citation type="submission" date="2017-10" db="EMBL/GenBank/DDBJ databases">
        <title>Resolving the taxonomy of Roseburia spp., Eubacterium rectale and Agathobacter spp. through phylogenomic analysis.</title>
        <authorList>
            <person name="Sheridan P.O."/>
            <person name="Walker A.W."/>
            <person name="Duncan S.H."/>
            <person name="Scott K.P."/>
            <person name="Toole P.W.O."/>
            <person name="Luis P."/>
            <person name="Flint H.J."/>
        </authorList>
    </citation>
    <scope>NUCLEOTIDE SEQUENCE [LARGE SCALE GENOMIC DNA]</scope>
    <source>
        <strain evidence="2 3">JK623</strain>
    </source>
</reference>
<name>A0A2G3E3U6_9FIRM</name>
<keyword evidence="1" id="KW-0732">Signal</keyword>
<dbReference type="RefSeq" id="WP_031542297.1">
    <property type="nucleotide sequence ID" value="NZ_JANSWH010000078.1"/>
</dbReference>
<dbReference type="Gene3D" id="2.60.40.1850">
    <property type="match status" value="1"/>
</dbReference>
<sequence length="280" mass="30758">MNRSLLIAFLLLAIASTSILTGCKKEEQKEILSQSTQQDSELAETETLDLEDGVYTVEFTTDNKMFHINDVYENKAQLTVKDGKGTVHIVLPSKNIVNLFYGLAEDAQKDGAKLLNPTEETVTYEDGSTENVNAFDIPVPVLDEEFDVALLGKKGVWYDHKVTVSAPIEEKGLDALEDGEYKIAVTLEGGSGKATIDSPAKLVVSKGSYVLTVAWSSPHYDYMIVADTKYEPVNTDGNSVFEIPVASLDEPLQVIADTVAMSKPHEIEYVIRFDLASLEK</sequence>
<feature type="signal peptide" evidence="1">
    <location>
        <begin position="1"/>
        <end position="20"/>
    </location>
</feature>
<dbReference type="AlphaFoldDB" id="A0A2G3E3U6"/>
<feature type="chain" id="PRO_5039385479" evidence="1">
    <location>
        <begin position="21"/>
        <end position="280"/>
    </location>
</feature>
<dbReference type="InterPro" id="IPR037250">
    <property type="entry name" value="NEAT_dom_sf"/>
</dbReference>
<dbReference type="Proteomes" id="UP000224563">
    <property type="component" value="Unassembled WGS sequence"/>
</dbReference>
<gene>
    <name evidence="2" type="ORF">CSX02_05675</name>
</gene>
<protein>
    <submittedName>
        <fullName evidence="2">Iron transporter</fullName>
    </submittedName>
</protein>
<proteinExistence type="predicted"/>
<reference evidence="2 3" key="2">
    <citation type="submission" date="2017-10" db="EMBL/GenBank/DDBJ databases">
        <authorList>
            <person name="Banno H."/>
            <person name="Chua N.-H."/>
        </authorList>
    </citation>
    <scope>NUCLEOTIDE SEQUENCE [LARGE SCALE GENOMIC DNA]</scope>
    <source>
        <strain evidence="2 3">JK623</strain>
    </source>
</reference>
<dbReference type="EMBL" id="PDYG01000026">
    <property type="protein sequence ID" value="PHU37871.1"/>
    <property type="molecule type" value="Genomic_DNA"/>
</dbReference>